<dbReference type="STRING" id="158190.SpiGrapes_2382"/>
<organism evidence="1 2">
    <name type="scientific">Sphaerochaeta pleomorpha (strain ATCC BAA-1885 / DSM 22778 / Grapes)</name>
    <dbReference type="NCBI Taxonomy" id="158190"/>
    <lineage>
        <taxon>Bacteria</taxon>
        <taxon>Pseudomonadati</taxon>
        <taxon>Spirochaetota</taxon>
        <taxon>Spirochaetia</taxon>
        <taxon>Spirochaetales</taxon>
        <taxon>Sphaerochaetaceae</taxon>
        <taxon>Sphaerochaeta</taxon>
    </lineage>
</organism>
<evidence type="ECO:0000313" key="1">
    <source>
        <dbReference type="EMBL" id="AEV30154.1"/>
    </source>
</evidence>
<dbReference type="RefSeq" id="WP_014270995.1">
    <property type="nucleotide sequence ID" value="NC_016633.1"/>
</dbReference>
<dbReference type="KEGG" id="sgp:SpiGrapes_2382"/>
<gene>
    <name evidence="1" type="ordered locus">SpiGrapes_2382</name>
</gene>
<dbReference type="HOGENOM" id="CLU_1785652_0_0_12"/>
<evidence type="ECO:0000313" key="2">
    <source>
        <dbReference type="Proteomes" id="UP000005632"/>
    </source>
</evidence>
<dbReference type="AlphaFoldDB" id="G8QSX2"/>
<protein>
    <submittedName>
        <fullName evidence="1">Uncharacterized protein</fullName>
    </submittedName>
</protein>
<sequence>MQYFYGDEKPYEAEELLALNDGCLCAMIAAKKGRWGMFPLTSVQGMGSGTYGGSTEYPFVYDEYEYLSQWNANVGYLLLRSDKIWLVVRIKEGNKKPYSYKTLGEKLKSRQQALELALKDAMEILMAFAKDDFEKSLAIIGKFDD</sequence>
<reference evidence="1 2" key="1">
    <citation type="submission" date="2011-11" db="EMBL/GenBank/DDBJ databases">
        <title>Complete sequence of Spirochaeta sp. grapes.</title>
        <authorList>
            <consortium name="US DOE Joint Genome Institute"/>
            <person name="Lucas S."/>
            <person name="Han J."/>
            <person name="Lapidus A."/>
            <person name="Cheng J.-F."/>
            <person name="Goodwin L."/>
            <person name="Pitluck S."/>
            <person name="Peters L."/>
            <person name="Ovchinnikova G."/>
            <person name="Munk A.C."/>
            <person name="Detter J.C."/>
            <person name="Han C."/>
            <person name="Tapia R."/>
            <person name="Land M."/>
            <person name="Hauser L."/>
            <person name="Kyrpides N."/>
            <person name="Ivanova N."/>
            <person name="Pagani I."/>
            <person name="Ritalahtilisa K."/>
            <person name="Loeffler F."/>
            <person name="Woyke T."/>
        </authorList>
    </citation>
    <scope>NUCLEOTIDE SEQUENCE [LARGE SCALE GENOMIC DNA]</scope>
    <source>
        <strain evidence="2">ATCC BAA-1885 / DSM 22778 / Grapes</strain>
    </source>
</reference>
<keyword evidence="2" id="KW-1185">Reference proteome</keyword>
<accession>G8QSX2</accession>
<proteinExistence type="predicted"/>
<dbReference type="EMBL" id="CP003155">
    <property type="protein sequence ID" value="AEV30154.1"/>
    <property type="molecule type" value="Genomic_DNA"/>
</dbReference>
<dbReference type="Proteomes" id="UP000005632">
    <property type="component" value="Chromosome"/>
</dbReference>
<name>G8QSX2_SPHPG</name>